<evidence type="ECO:0000313" key="3">
    <source>
        <dbReference type="Proteomes" id="UP001321473"/>
    </source>
</evidence>
<accession>A0AAQ4EU29</accession>
<dbReference type="Proteomes" id="UP001321473">
    <property type="component" value="Unassembled WGS sequence"/>
</dbReference>
<dbReference type="EMBL" id="JARKHS020035941">
    <property type="protein sequence ID" value="KAK8756727.1"/>
    <property type="molecule type" value="Genomic_DNA"/>
</dbReference>
<reference evidence="2" key="2">
    <citation type="submission" date="2023-03" db="EMBL/GenBank/DDBJ databases">
        <authorList>
            <person name="Thuy-Boun P."/>
        </authorList>
    </citation>
    <scope>NUCLEOTIDE SEQUENCE</scope>
    <source>
        <strain evidence="2">F_SG_1</strain>
        <tissue evidence="2">Salivary glands</tissue>
    </source>
</reference>
<sequence>MERVEQFGDPWFLLLAEDYIVLKLETPWPADVPLPGGYSMRDDDGRLLVTNQASLVSATSSLRETRISEALFAGCAAFESSNVYEASAREVLRFAGEVCIVHNRDTIFRLIRMFPNAKVLSLPHDLCVHAVELDEPSRIRGAPLVPTSELRELEGSTQIGCASSLLFTEETVLQILRTCPN</sequence>
<keyword evidence="3" id="KW-1185">Reference proteome</keyword>
<dbReference type="AlphaFoldDB" id="A0AAQ4EU29"/>
<comment type="caution">
    <text evidence="2">The sequence shown here is derived from an EMBL/GenBank/DDBJ whole genome shotgun (WGS) entry which is preliminary data.</text>
</comment>
<reference evidence="2" key="3">
    <citation type="submission" date="2024-02" db="EMBL/GenBank/DDBJ databases">
        <authorList>
            <person name="Mcdaniel E.A."/>
            <person name="Celebi F.M."/>
            <person name="Reiter T."/>
            <person name="Weiss E.C."/>
            <person name="Chou S."/>
        </authorList>
    </citation>
    <scope>NUCLEOTIDE SEQUENCE</scope>
    <source>
        <strain evidence="2">F_SG_1</strain>
        <tissue evidence="2">Salivary glands</tissue>
    </source>
</reference>
<gene>
    <name evidence="1" type="ORF">V5799_000571</name>
    <name evidence="2" type="ORF">V5799_020417</name>
</gene>
<dbReference type="EMBL" id="JARKHS020010973">
    <property type="protein sequence ID" value="KAK8778241.1"/>
    <property type="molecule type" value="Genomic_DNA"/>
</dbReference>
<reference evidence="2 3" key="1">
    <citation type="journal article" date="2023" name="Arcadia Sci">
        <title>De novo assembly of a long-read Amblyomma americanum tick genome.</title>
        <authorList>
            <person name="Chou S."/>
            <person name="Poskanzer K.E."/>
            <person name="Rollins M."/>
            <person name="Thuy-Boun P.S."/>
        </authorList>
    </citation>
    <scope>NUCLEOTIDE SEQUENCE [LARGE SCALE GENOMIC DNA]</scope>
    <source>
        <strain evidence="2">F_SG_1</strain>
        <tissue evidence="2">Salivary glands</tissue>
    </source>
</reference>
<proteinExistence type="predicted"/>
<evidence type="ECO:0000313" key="1">
    <source>
        <dbReference type="EMBL" id="KAK8756727.1"/>
    </source>
</evidence>
<evidence type="ECO:0000313" key="2">
    <source>
        <dbReference type="EMBL" id="KAK8778241.1"/>
    </source>
</evidence>
<organism evidence="2 3">
    <name type="scientific">Amblyomma americanum</name>
    <name type="common">Lone star tick</name>
    <dbReference type="NCBI Taxonomy" id="6943"/>
    <lineage>
        <taxon>Eukaryota</taxon>
        <taxon>Metazoa</taxon>
        <taxon>Ecdysozoa</taxon>
        <taxon>Arthropoda</taxon>
        <taxon>Chelicerata</taxon>
        <taxon>Arachnida</taxon>
        <taxon>Acari</taxon>
        <taxon>Parasitiformes</taxon>
        <taxon>Ixodida</taxon>
        <taxon>Ixodoidea</taxon>
        <taxon>Ixodidae</taxon>
        <taxon>Amblyomminae</taxon>
        <taxon>Amblyomma</taxon>
    </lineage>
</organism>
<name>A0AAQ4EU29_AMBAM</name>
<protein>
    <submittedName>
        <fullName evidence="2">Uncharacterized protein</fullName>
    </submittedName>
</protein>
<feature type="non-terminal residue" evidence="2">
    <location>
        <position position="181"/>
    </location>
</feature>